<organism evidence="2 3">
    <name type="scientific">Hyphomonas oceanitis SCH89</name>
    <dbReference type="NCBI Taxonomy" id="1280953"/>
    <lineage>
        <taxon>Bacteria</taxon>
        <taxon>Pseudomonadati</taxon>
        <taxon>Pseudomonadota</taxon>
        <taxon>Alphaproteobacteria</taxon>
        <taxon>Hyphomonadales</taxon>
        <taxon>Hyphomonadaceae</taxon>
        <taxon>Hyphomonas</taxon>
    </lineage>
</organism>
<protein>
    <recommendedName>
        <fullName evidence="4">Lipoprotein</fullName>
    </recommendedName>
</protein>
<name>A0A059GAQ1_9PROT</name>
<keyword evidence="3" id="KW-1185">Reference proteome</keyword>
<sequence length="221" mass="23717">MRLLRSLLAVGTATLVLAQAANAQDWLYYKNSKAEAGRMLNEFVEASKERSGADVSEFNAFRVQYLKLAGPDGDKCFYGCSGGLAGDAPNIGSQEFRDYLANTAIAEAAISADIPSEAVGSILTAGALVAEWKKSHAGPPKAGNRSLADYIDSVQTVGAKIQSPNWFYLQGCIASEPSLQELGRHVDAISDSILHMPSISKSDTETLMKLRVSLRDIGYRP</sequence>
<feature type="chain" id="PRO_5001578117" description="Lipoprotein" evidence="1">
    <location>
        <begin position="24"/>
        <end position="221"/>
    </location>
</feature>
<proteinExistence type="predicted"/>
<reference evidence="2 3" key="1">
    <citation type="journal article" date="2014" name="Antonie Van Leeuwenhoek">
        <title>Hyphomonas beringensis sp. nov. and Hyphomonas chukchiensis sp. nov., isolated from surface seawater of the Bering Sea and Chukchi Sea.</title>
        <authorList>
            <person name="Li C."/>
            <person name="Lai Q."/>
            <person name="Li G."/>
            <person name="Dong C."/>
            <person name="Wang J."/>
            <person name="Liao Y."/>
            <person name="Shao Z."/>
        </authorList>
    </citation>
    <scope>NUCLEOTIDE SEQUENCE [LARGE SCALE GENOMIC DNA]</scope>
    <source>
        <strain evidence="2 3">SCH89</strain>
    </source>
</reference>
<dbReference type="AlphaFoldDB" id="A0A059GAQ1"/>
<dbReference type="STRING" id="1280953.HOC_03023"/>
<evidence type="ECO:0008006" key="4">
    <source>
        <dbReference type="Google" id="ProtNLM"/>
    </source>
</evidence>
<accession>A0A059GAQ1</accession>
<evidence type="ECO:0000313" key="3">
    <source>
        <dbReference type="Proteomes" id="UP000024942"/>
    </source>
</evidence>
<feature type="signal peptide" evidence="1">
    <location>
        <begin position="1"/>
        <end position="23"/>
    </location>
</feature>
<gene>
    <name evidence="2" type="ORF">HOC_03023</name>
</gene>
<dbReference type="Proteomes" id="UP000024942">
    <property type="component" value="Unassembled WGS sequence"/>
</dbReference>
<keyword evidence="1" id="KW-0732">Signal</keyword>
<comment type="caution">
    <text evidence="2">The sequence shown here is derived from an EMBL/GenBank/DDBJ whole genome shotgun (WGS) entry which is preliminary data.</text>
</comment>
<dbReference type="PATRIC" id="fig|1280953.3.peg.610"/>
<evidence type="ECO:0000256" key="1">
    <source>
        <dbReference type="SAM" id="SignalP"/>
    </source>
</evidence>
<dbReference type="EMBL" id="ARYL01000003">
    <property type="protein sequence ID" value="KDA03814.1"/>
    <property type="molecule type" value="Genomic_DNA"/>
</dbReference>
<evidence type="ECO:0000313" key="2">
    <source>
        <dbReference type="EMBL" id="KDA03814.1"/>
    </source>
</evidence>